<name>A0ABX2GGJ8_9FIRM</name>
<evidence type="ECO:0000313" key="2">
    <source>
        <dbReference type="EMBL" id="NSE16833.1"/>
    </source>
</evidence>
<sequence length="167" mass="18603">MVTKDADGTWNEDLCTSGYVGYGGVGETTEWNRKTPRGQFSFTYAFGILPNPGTELSYTQVDDTYYWVDDVNSRYYNQFVTTKTTPKAWNSAEHIIEINPAYHYVLSLDYNPNCTPGVGSAIFLHCSTNRPTGGCISVPEDQMITILKNVQPGCQIIIDSANGLKNY</sequence>
<reference evidence="2 3" key="1">
    <citation type="journal article" date="2020" name="Cell Host Microbe">
        <title>Functional and Genomic Variation between Human-Derived Isolates of Lachnospiraceae Reveals Inter- and Intra-Species Diversity.</title>
        <authorList>
            <person name="Sorbara M.T."/>
            <person name="Littmann E.R."/>
            <person name="Fontana E."/>
            <person name="Moody T.U."/>
            <person name="Kohout C.E."/>
            <person name="Gjonbalaj M."/>
            <person name="Eaton V."/>
            <person name="Seok R."/>
            <person name="Leiner I.M."/>
            <person name="Pamer E.G."/>
        </authorList>
    </citation>
    <scope>NUCLEOTIDE SEQUENCE [LARGE SCALE GENOMIC DNA]</scope>
    <source>
        <strain evidence="2 3">MSK.14.54</strain>
    </source>
</reference>
<dbReference type="PANTHER" id="PTHR38589:SF1">
    <property type="entry name" value="BLR0621 PROTEIN"/>
    <property type="match status" value="1"/>
</dbReference>
<dbReference type="RefSeq" id="WP_022461693.1">
    <property type="nucleotide sequence ID" value="NZ_JAAITQ010000018.1"/>
</dbReference>
<gene>
    <name evidence="2" type="ORF">G5B05_10520</name>
</gene>
<dbReference type="Pfam" id="PF03734">
    <property type="entry name" value="YkuD"/>
    <property type="match status" value="1"/>
</dbReference>
<evidence type="ECO:0000259" key="1">
    <source>
        <dbReference type="Pfam" id="PF03734"/>
    </source>
</evidence>
<dbReference type="CDD" id="cd16913">
    <property type="entry name" value="YkuD_like"/>
    <property type="match status" value="1"/>
</dbReference>
<dbReference type="EMBL" id="JAAITQ010000018">
    <property type="protein sequence ID" value="NSE16833.1"/>
    <property type="molecule type" value="Genomic_DNA"/>
</dbReference>
<feature type="domain" description="L,D-TPase catalytic" evidence="1">
    <location>
        <begin position="20"/>
        <end position="158"/>
    </location>
</feature>
<dbReference type="PANTHER" id="PTHR38589">
    <property type="entry name" value="BLR0621 PROTEIN"/>
    <property type="match status" value="1"/>
</dbReference>
<proteinExistence type="predicted"/>
<organism evidence="2 3">
    <name type="scientific">Fusicatenibacter saccharivorans</name>
    <dbReference type="NCBI Taxonomy" id="1150298"/>
    <lineage>
        <taxon>Bacteria</taxon>
        <taxon>Bacillati</taxon>
        <taxon>Bacillota</taxon>
        <taxon>Clostridia</taxon>
        <taxon>Lachnospirales</taxon>
        <taxon>Lachnospiraceae</taxon>
        <taxon>Fusicatenibacter</taxon>
    </lineage>
</organism>
<keyword evidence="3" id="KW-1185">Reference proteome</keyword>
<dbReference type="Proteomes" id="UP000768180">
    <property type="component" value="Unassembled WGS sequence"/>
</dbReference>
<protein>
    <submittedName>
        <fullName evidence="2">L,D-transpeptidase family protein</fullName>
    </submittedName>
</protein>
<comment type="caution">
    <text evidence="2">The sequence shown here is derived from an EMBL/GenBank/DDBJ whole genome shotgun (WGS) entry which is preliminary data.</text>
</comment>
<accession>A0ABX2GGJ8</accession>
<evidence type="ECO:0000313" key="3">
    <source>
        <dbReference type="Proteomes" id="UP000768180"/>
    </source>
</evidence>
<dbReference type="InterPro" id="IPR005490">
    <property type="entry name" value="LD_TPept_cat_dom"/>
</dbReference>